<dbReference type="GO" id="GO:0097163">
    <property type="term" value="F:sulfur carrier activity"/>
    <property type="evidence" value="ECO:0007669"/>
    <property type="project" value="UniProtKB-UniRule"/>
</dbReference>
<comment type="similarity">
    <text evidence="3">Belongs to the FdhD family.</text>
</comment>
<sequence length="269" mass="28226">MPADRVDGVAWREVVDVAGGVSAVRRDQVAEEVPLAIHCNGEPLAVMMVSPCDLEDFAHGFALTELGLGPADLVSVVLQSLLEGIQLDLRTRDPLPARALDPQRWLPGRSGCGICGHRHLEDVVRQPAAVGQGSAIASSALEVALRQIEQRQPLNAATGAIHAAAWARVDGSLVLVREDVGRHNALDKLIGAMQREGVDPASGFALVTSRASYEMVAKAATAGIPLLAAMSAPTALAVDLATGCGMTLVGFLRAGRYVVYSHAHRLASD</sequence>
<dbReference type="GO" id="GO:0006777">
    <property type="term" value="P:Mo-molybdopterin cofactor biosynthetic process"/>
    <property type="evidence" value="ECO:0007669"/>
    <property type="project" value="UniProtKB-UniRule"/>
</dbReference>
<feature type="active site" description="Cysteine persulfide intermediate" evidence="3">
    <location>
        <position position="112"/>
    </location>
</feature>
<dbReference type="PANTHER" id="PTHR30592:SF1">
    <property type="entry name" value="SULFUR CARRIER PROTEIN FDHD"/>
    <property type="match status" value="1"/>
</dbReference>
<evidence type="ECO:0000256" key="2">
    <source>
        <dbReference type="ARBA" id="ARBA00023150"/>
    </source>
</evidence>
<comment type="function">
    <text evidence="3">Required for formate dehydrogenase (FDH) activity. Acts as a sulfur carrier protein that transfers sulfur from IscS to the molybdenum cofactor prior to its insertion into FDH.</text>
</comment>
<dbReference type="AlphaFoldDB" id="A0A7G9T9I6"/>
<dbReference type="Pfam" id="PF02634">
    <property type="entry name" value="FdhD-NarQ"/>
    <property type="match status" value="1"/>
</dbReference>
<dbReference type="PIRSF" id="PIRSF015626">
    <property type="entry name" value="FdhD"/>
    <property type="match status" value="1"/>
</dbReference>
<dbReference type="Gene3D" id="3.10.20.10">
    <property type="match status" value="1"/>
</dbReference>
<keyword evidence="1 3" id="KW-0963">Cytoplasm</keyword>
<dbReference type="Proteomes" id="UP000515838">
    <property type="component" value="Chromosome"/>
</dbReference>
<accession>A0A7G9T9I6</accession>
<proteinExistence type="inferred from homology"/>
<dbReference type="InterPro" id="IPR003786">
    <property type="entry name" value="FdhD"/>
</dbReference>
<dbReference type="GO" id="GO:0005737">
    <property type="term" value="C:cytoplasm"/>
    <property type="evidence" value="ECO:0007669"/>
    <property type="project" value="UniProtKB-SubCell"/>
</dbReference>
<protein>
    <recommendedName>
        <fullName evidence="3">Sulfur carrier protein FdhD</fullName>
    </recommendedName>
</protein>
<dbReference type="RefSeq" id="WP_187572492.1">
    <property type="nucleotide sequence ID" value="NZ_CP060731.1"/>
</dbReference>
<dbReference type="GeneID" id="81471800"/>
<feature type="binding site" evidence="3">
    <location>
        <begin position="251"/>
        <end position="256"/>
    </location>
    <ligand>
        <name>Mo-bis(molybdopterin guanine dinucleotide)</name>
        <dbReference type="ChEBI" id="CHEBI:60539"/>
    </ligand>
</feature>
<evidence type="ECO:0000256" key="3">
    <source>
        <dbReference type="HAMAP-Rule" id="MF_00187"/>
    </source>
</evidence>
<reference evidence="4 5" key="1">
    <citation type="submission" date="2020-08" db="EMBL/GenBank/DDBJ databases">
        <title>Streptomycin Non-resistant strain, P. mexicana.</title>
        <authorList>
            <person name="Ganesh-Kumar S."/>
            <person name="Zhe T."/>
            <person name="Yu Z."/>
            <person name="Min Y."/>
        </authorList>
    </citation>
    <scope>NUCLEOTIDE SEQUENCE [LARGE SCALE GENOMIC DNA]</scope>
    <source>
        <strain evidence="4 5">GTZY2</strain>
    </source>
</reference>
<dbReference type="Gene3D" id="3.40.140.10">
    <property type="entry name" value="Cytidine Deaminase, domain 2"/>
    <property type="match status" value="1"/>
</dbReference>
<evidence type="ECO:0000313" key="4">
    <source>
        <dbReference type="EMBL" id="QNN76761.1"/>
    </source>
</evidence>
<dbReference type="HAMAP" id="MF_00187">
    <property type="entry name" value="FdhD"/>
    <property type="match status" value="1"/>
</dbReference>
<comment type="subcellular location">
    <subcellularLocation>
        <location evidence="3">Cytoplasm</location>
    </subcellularLocation>
</comment>
<dbReference type="PANTHER" id="PTHR30592">
    <property type="entry name" value="FORMATE DEHYDROGENASE"/>
    <property type="match status" value="1"/>
</dbReference>
<organism evidence="4 5">
    <name type="scientific">Pseudoxanthomonas mexicana</name>
    <dbReference type="NCBI Taxonomy" id="128785"/>
    <lineage>
        <taxon>Bacteria</taxon>
        <taxon>Pseudomonadati</taxon>
        <taxon>Pseudomonadota</taxon>
        <taxon>Gammaproteobacteria</taxon>
        <taxon>Lysobacterales</taxon>
        <taxon>Lysobacteraceae</taxon>
        <taxon>Pseudoxanthomonas</taxon>
    </lineage>
</organism>
<keyword evidence="4" id="KW-0808">Transferase</keyword>
<name>A0A7G9T9I6_PSEMX</name>
<evidence type="ECO:0000256" key="1">
    <source>
        <dbReference type="ARBA" id="ARBA00022490"/>
    </source>
</evidence>
<gene>
    <name evidence="3 4" type="primary">fdhD</name>
    <name evidence="4" type="ORF">IAE60_12510</name>
</gene>
<keyword evidence="2 3" id="KW-0501">Molybdenum cofactor biosynthesis</keyword>
<dbReference type="GO" id="GO:0016783">
    <property type="term" value="F:sulfurtransferase activity"/>
    <property type="evidence" value="ECO:0007669"/>
    <property type="project" value="InterPro"/>
</dbReference>
<dbReference type="NCBIfam" id="TIGR00129">
    <property type="entry name" value="fdhD_narQ"/>
    <property type="match status" value="1"/>
</dbReference>
<dbReference type="SUPFAM" id="SSF53927">
    <property type="entry name" value="Cytidine deaminase-like"/>
    <property type="match status" value="1"/>
</dbReference>
<evidence type="ECO:0000313" key="5">
    <source>
        <dbReference type="Proteomes" id="UP000515838"/>
    </source>
</evidence>
<dbReference type="EMBL" id="CP060731">
    <property type="protein sequence ID" value="QNN76761.1"/>
    <property type="molecule type" value="Genomic_DNA"/>
</dbReference>
<dbReference type="InterPro" id="IPR016193">
    <property type="entry name" value="Cytidine_deaminase-like"/>
</dbReference>